<evidence type="ECO:0000256" key="3">
    <source>
        <dbReference type="ARBA" id="ARBA00022734"/>
    </source>
</evidence>
<keyword evidence="13" id="KW-1185">Reference proteome</keyword>
<evidence type="ECO:0000256" key="7">
    <source>
        <dbReference type="ARBA" id="ARBA00023319"/>
    </source>
</evidence>
<feature type="domain" description="Ig-like" evidence="12">
    <location>
        <begin position="237"/>
        <end position="336"/>
    </location>
</feature>
<dbReference type="InterPro" id="IPR013783">
    <property type="entry name" value="Ig-like_fold"/>
</dbReference>
<evidence type="ECO:0000313" key="14">
    <source>
        <dbReference type="RefSeq" id="XP_005366969.1"/>
    </source>
</evidence>
<keyword evidence="3" id="KW-0430">Lectin</keyword>
<keyword evidence="5 10" id="KW-1133">Transmembrane helix</keyword>
<evidence type="ECO:0000259" key="12">
    <source>
        <dbReference type="PROSITE" id="PS50835"/>
    </source>
</evidence>
<comment type="similarity">
    <text evidence="8">Belongs to the immunoglobulin superfamily. SIGLEC (sialic acid binding Ig-like lectin) family.</text>
</comment>
<proteinExistence type="inferred from homology"/>
<dbReference type="SMART" id="SM00409">
    <property type="entry name" value="IG"/>
    <property type="match status" value="3"/>
</dbReference>
<keyword evidence="4" id="KW-0130">Cell adhesion</keyword>
<gene>
    <name evidence="14" type="primary">Siglec10</name>
</gene>
<dbReference type="RefSeq" id="XP_005366969.1">
    <property type="nucleotide sequence ID" value="XM_005366912.3"/>
</dbReference>
<dbReference type="Pfam" id="PF07679">
    <property type="entry name" value="I-set"/>
    <property type="match status" value="1"/>
</dbReference>
<dbReference type="Pfam" id="PF07686">
    <property type="entry name" value="V-set"/>
    <property type="match status" value="1"/>
</dbReference>
<comment type="subcellular location">
    <subcellularLocation>
        <location evidence="1">Membrane</location>
        <topology evidence="1">Single-pass type I membrane protein</topology>
    </subcellularLocation>
</comment>
<evidence type="ECO:0000256" key="2">
    <source>
        <dbReference type="ARBA" id="ARBA00022692"/>
    </source>
</evidence>
<feature type="transmembrane region" description="Helical" evidence="10">
    <location>
        <begin position="547"/>
        <end position="566"/>
    </location>
</feature>
<dbReference type="GeneID" id="101995026"/>
<dbReference type="PANTHER" id="PTHR12035">
    <property type="entry name" value="SIALIC ACID BINDING IMMUNOGLOBULIN-LIKE LECTIN"/>
    <property type="match status" value="1"/>
</dbReference>
<dbReference type="InterPro" id="IPR007110">
    <property type="entry name" value="Ig-like_dom"/>
</dbReference>
<dbReference type="InterPro" id="IPR013106">
    <property type="entry name" value="Ig_V-set"/>
</dbReference>
<feature type="compositionally biased region" description="Polar residues" evidence="9">
    <location>
        <begin position="643"/>
        <end position="654"/>
    </location>
</feature>
<feature type="chain" id="PRO_5047003633" evidence="11">
    <location>
        <begin position="18"/>
        <end position="688"/>
    </location>
</feature>
<organism evidence="13 14">
    <name type="scientific">Microtus ochrogaster</name>
    <name type="common">Prairie vole</name>
    <dbReference type="NCBI Taxonomy" id="79684"/>
    <lineage>
        <taxon>Eukaryota</taxon>
        <taxon>Metazoa</taxon>
        <taxon>Chordata</taxon>
        <taxon>Craniata</taxon>
        <taxon>Vertebrata</taxon>
        <taxon>Euteleostomi</taxon>
        <taxon>Mammalia</taxon>
        <taxon>Eutheria</taxon>
        <taxon>Euarchontoglires</taxon>
        <taxon>Glires</taxon>
        <taxon>Rodentia</taxon>
        <taxon>Myomorpha</taxon>
        <taxon>Muroidea</taxon>
        <taxon>Cricetidae</taxon>
        <taxon>Arvicolinae</taxon>
        <taxon>Microtus</taxon>
    </lineage>
</organism>
<evidence type="ECO:0000256" key="4">
    <source>
        <dbReference type="ARBA" id="ARBA00022889"/>
    </source>
</evidence>
<keyword evidence="7" id="KW-0393">Immunoglobulin domain</keyword>
<evidence type="ECO:0000256" key="9">
    <source>
        <dbReference type="SAM" id="MobiDB-lite"/>
    </source>
</evidence>
<dbReference type="Proteomes" id="UP000694915">
    <property type="component" value="Unplaced"/>
</dbReference>
<feature type="signal peptide" evidence="11">
    <location>
        <begin position="1"/>
        <end position="17"/>
    </location>
</feature>
<feature type="region of interest" description="Disordered" evidence="9">
    <location>
        <begin position="600"/>
        <end position="659"/>
    </location>
</feature>
<reference evidence="14" key="1">
    <citation type="submission" date="2025-08" db="UniProtKB">
        <authorList>
            <consortium name="RefSeq"/>
        </authorList>
    </citation>
    <scope>IDENTIFICATION</scope>
</reference>
<evidence type="ECO:0000313" key="13">
    <source>
        <dbReference type="Proteomes" id="UP000694915"/>
    </source>
</evidence>
<keyword evidence="11" id="KW-0732">Signal</keyword>
<dbReference type="PROSITE" id="PS50835">
    <property type="entry name" value="IG_LIKE"/>
    <property type="match status" value="3"/>
</dbReference>
<evidence type="ECO:0000256" key="8">
    <source>
        <dbReference type="ARBA" id="ARBA00038361"/>
    </source>
</evidence>
<dbReference type="InterPro" id="IPR051036">
    <property type="entry name" value="SIGLEC"/>
</dbReference>
<protein>
    <submittedName>
        <fullName evidence="14">Sialic acid-binding Ig-like lectin 10</fullName>
    </submittedName>
</protein>
<dbReference type="SMART" id="SM00408">
    <property type="entry name" value="IGc2"/>
    <property type="match status" value="2"/>
</dbReference>
<evidence type="ECO:0000256" key="5">
    <source>
        <dbReference type="ARBA" id="ARBA00022989"/>
    </source>
</evidence>
<evidence type="ECO:0000256" key="1">
    <source>
        <dbReference type="ARBA" id="ARBA00004479"/>
    </source>
</evidence>
<evidence type="ECO:0000256" key="11">
    <source>
        <dbReference type="SAM" id="SignalP"/>
    </source>
</evidence>
<feature type="domain" description="Ig-like" evidence="12">
    <location>
        <begin position="147"/>
        <end position="232"/>
    </location>
</feature>
<evidence type="ECO:0000256" key="10">
    <source>
        <dbReference type="SAM" id="Phobius"/>
    </source>
</evidence>
<evidence type="ECO:0000256" key="6">
    <source>
        <dbReference type="ARBA" id="ARBA00023136"/>
    </source>
</evidence>
<dbReference type="Pfam" id="PF13927">
    <property type="entry name" value="Ig_3"/>
    <property type="match status" value="1"/>
</dbReference>
<dbReference type="SUPFAM" id="SSF48726">
    <property type="entry name" value="Immunoglobulin"/>
    <property type="match status" value="5"/>
</dbReference>
<dbReference type="InterPro" id="IPR013098">
    <property type="entry name" value="Ig_I-set"/>
</dbReference>
<keyword evidence="2 10" id="KW-0812">Transmembrane</keyword>
<name>A0ABM0LIQ3_MICOH</name>
<sequence length="688" mass="75672">MSLLLFLLSLVLEGSQGQNRDYLLLVKRTVKVQEGLCVVVSCSFFSPERRWHGTAPAYGYWFKVTGSSSSKFLVATNDKDKLEIIEPETQGRFQLLGDVQKKNCSLMINDVQQRDSSVYSFRVEKGLEKFSFRDGFFLLVEALTHKPDVFIPEILEPGQPATAVCLFHWAFEQCPVPSFSWMGAAISSQETRPHTSPYSVLSFTPGPQHHDTELICQVDLPRKSLQRTVQLSVAYAPRDIAISIFRDNVSGTRLHGNTLHLEVQQGQSLRLLCDADSHPPATLSWSLEDRILSRSSPVDSRTLGLELPRVKVGDSGHYTCQAENRRGSQRHTLEISVLYPPEDLRVTASQANGTVLEILRNGTSLPVLEGQSLCLVCVTHSNPPASLSWTWVAQTLIPAQSSEPGKLELPLVQKEHEGEFTCAAQNPLGAQHISLSLSVHSPPQMPRSSCSWEAEGLHCSCSSRAWPAPSLRWRLGEGLLEGNGSNGSFQVTSSSTGPWANSSLSLHGVLWPSLSLSCEAWNTHGARSASVLLLPGKESPTAFSKGALLGFGVAALIALSLIMIIVKTRQKKGTQEETSRPKISRGSTILDYINVVPKPRSLAQNRKAKPGTPPRIPSQDTHSPESKKGQKEPPFTSPGCPDPTSSSDAPVSENNPEELHYAALNFPRLRLWETQNPQDTDYAEVRFH</sequence>
<dbReference type="InterPro" id="IPR036179">
    <property type="entry name" value="Ig-like_dom_sf"/>
</dbReference>
<dbReference type="PANTHER" id="PTHR12035:SF115">
    <property type="entry name" value="SIALIC ACID-BINDING IG-LIKE LECTIN 10"/>
    <property type="match status" value="1"/>
</dbReference>
<feature type="compositionally biased region" description="Basic and acidic residues" evidence="9">
    <location>
        <begin position="622"/>
        <end position="631"/>
    </location>
</feature>
<dbReference type="InterPro" id="IPR003598">
    <property type="entry name" value="Ig_sub2"/>
</dbReference>
<dbReference type="Gene3D" id="2.60.40.10">
    <property type="entry name" value="Immunoglobulins"/>
    <property type="match status" value="4"/>
</dbReference>
<dbReference type="InterPro" id="IPR003599">
    <property type="entry name" value="Ig_sub"/>
</dbReference>
<keyword evidence="6 10" id="KW-0472">Membrane</keyword>
<accession>A0ABM0LIQ3</accession>
<feature type="domain" description="Ig-like" evidence="12">
    <location>
        <begin position="341"/>
        <end position="438"/>
    </location>
</feature>